<dbReference type="GO" id="GO:0022627">
    <property type="term" value="C:cytosolic small ribosomal subunit"/>
    <property type="evidence" value="ECO:0007669"/>
    <property type="project" value="TreeGrafter"/>
</dbReference>
<name>A0A9E7JHY0_9LILI</name>
<dbReference type="Pfam" id="PF01251">
    <property type="entry name" value="Ribosomal_S7e"/>
    <property type="match status" value="1"/>
</dbReference>
<evidence type="ECO:0000256" key="1">
    <source>
        <dbReference type="ARBA" id="ARBA00007820"/>
    </source>
</evidence>
<reference evidence="5" key="1">
    <citation type="submission" date="2022-05" db="EMBL/GenBank/DDBJ databases">
        <title>The Musa troglodytarum L. genome provides insights into the mechanism of non-climacteric behaviour and enrichment of carotenoids.</title>
        <authorList>
            <person name="Wang J."/>
        </authorList>
    </citation>
    <scope>NUCLEOTIDE SEQUENCE</scope>
    <source>
        <tissue evidence="5">Leaf</tissue>
    </source>
</reference>
<dbReference type="PANTHER" id="PTHR11278:SF0">
    <property type="entry name" value="SMALL RIBOSOMAL SUBUNIT PROTEIN ES7"/>
    <property type="match status" value="1"/>
</dbReference>
<evidence type="ECO:0000313" key="5">
    <source>
        <dbReference type="EMBL" id="URD81765.1"/>
    </source>
</evidence>
<keyword evidence="2" id="KW-0689">Ribosomal protein</keyword>
<protein>
    <submittedName>
        <fullName evidence="5">6-phosphofructo-2-kinase</fullName>
    </submittedName>
</protein>
<organism evidence="5 6">
    <name type="scientific">Musa troglodytarum</name>
    <name type="common">fe'i banana</name>
    <dbReference type="NCBI Taxonomy" id="320322"/>
    <lineage>
        <taxon>Eukaryota</taxon>
        <taxon>Viridiplantae</taxon>
        <taxon>Streptophyta</taxon>
        <taxon>Embryophyta</taxon>
        <taxon>Tracheophyta</taxon>
        <taxon>Spermatophyta</taxon>
        <taxon>Magnoliopsida</taxon>
        <taxon>Liliopsida</taxon>
        <taxon>Zingiberales</taxon>
        <taxon>Musaceae</taxon>
        <taxon>Musa</taxon>
    </lineage>
</organism>
<comment type="similarity">
    <text evidence="1">Belongs to the eukaryotic ribosomal protein eS7 family.</text>
</comment>
<dbReference type="InterPro" id="IPR000554">
    <property type="entry name" value="Ribosomal_eS7"/>
</dbReference>
<dbReference type="AlphaFoldDB" id="A0A9E7JHY0"/>
<evidence type="ECO:0000256" key="3">
    <source>
        <dbReference type="ARBA" id="ARBA00023274"/>
    </source>
</evidence>
<dbReference type="Proteomes" id="UP001055439">
    <property type="component" value="Chromosome 10"/>
</dbReference>
<evidence type="ECO:0000313" key="6">
    <source>
        <dbReference type="Proteomes" id="UP001055439"/>
    </source>
</evidence>
<dbReference type="GO" id="GO:0032040">
    <property type="term" value="C:small-subunit processome"/>
    <property type="evidence" value="ECO:0007669"/>
    <property type="project" value="TreeGrafter"/>
</dbReference>
<gene>
    <name evidence="5" type="ORF">MUK42_05144</name>
</gene>
<dbReference type="GO" id="GO:0006412">
    <property type="term" value="P:translation"/>
    <property type="evidence" value="ECO:0007669"/>
    <property type="project" value="InterPro"/>
</dbReference>
<dbReference type="PROSITE" id="PS00948">
    <property type="entry name" value="RIBOSOMAL_S7E"/>
    <property type="match status" value="1"/>
</dbReference>
<dbReference type="InterPro" id="IPR047861">
    <property type="entry name" value="Ribosomal_eS7_CS"/>
</dbReference>
<dbReference type="GO" id="GO:0030686">
    <property type="term" value="C:90S preribosome"/>
    <property type="evidence" value="ECO:0007669"/>
    <property type="project" value="TreeGrafter"/>
</dbReference>
<dbReference type="GO" id="GO:0003735">
    <property type="term" value="F:structural constituent of ribosome"/>
    <property type="evidence" value="ECO:0007669"/>
    <property type="project" value="InterPro"/>
</dbReference>
<proteinExistence type="inferred from homology"/>
<sequence>MEDSVDASESFVSLSSILKEEAEDSDEEAEEITAAKKRDVVDSRLEGAEEVDDGVGFIGRLVSNLTLSVPGGPVEGTEDTHKKEEEEDSAGGGLINHLFPNLPVTMPVNHVMSSGTLQAIKMFTARKKIQKEKGAEPTEFEDTAFFDLENGNQELKSDLKDLYINSAVQVDIAGNRKAVVIHVPYRLQKAFRKIHVRLVRELEKKFSGKDVVLIATRRILRPPKKGSAVVRPRSRTLTAVQDATLEDVVYPAEIVGKRIRYRLDGSKTMKIFLDPKERNNTEYKLETFTGVYRKLCGKDVVFEYPVTESA</sequence>
<dbReference type="PANTHER" id="PTHR11278">
    <property type="entry name" value="40S RIBOSOMAL PROTEIN S7"/>
    <property type="match status" value="1"/>
</dbReference>
<feature type="region of interest" description="Disordered" evidence="4">
    <location>
        <begin position="69"/>
        <end position="93"/>
    </location>
</feature>
<keyword evidence="6" id="KW-1185">Reference proteome</keyword>
<accession>A0A9E7JHY0</accession>
<dbReference type="OrthoDB" id="267323at2759"/>
<keyword evidence="3" id="KW-0687">Ribonucleoprotein</keyword>
<dbReference type="GO" id="GO:0042274">
    <property type="term" value="P:ribosomal small subunit biogenesis"/>
    <property type="evidence" value="ECO:0007669"/>
    <property type="project" value="TreeGrafter"/>
</dbReference>
<dbReference type="GO" id="GO:0006364">
    <property type="term" value="P:rRNA processing"/>
    <property type="evidence" value="ECO:0007669"/>
    <property type="project" value="TreeGrafter"/>
</dbReference>
<evidence type="ECO:0000256" key="2">
    <source>
        <dbReference type="ARBA" id="ARBA00022980"/>
    </source>
</evidence>
<dbReference type="EMBL" id="CP097503">
    <property type="protein sequence ID" value="URD81765.1"/>
    <property type="molecule type" value="Genomic_DNA"/>
</dbReference>
<evidence type="ECO:0000256" key="4">
    <source>
        <dbReference type="SAM" id="MobiDB-lite"/>
    </source>
</evidence>